<dbReference type="EMBL" id="CAJOBE010007655">
    <property type="protein sequence ID" value="CAF4042341.1"/>
    <property type="molecule type" value="Genomic_DNA"/>
</dbReference>
<evidence type="ECO:0000313" key="4">
    <source>
        <dbReference type="EMBL" id="CAF4042341.1"/>
    </source>
</evidence>
<dbReference type="InterPro" id="IPR001251">
    <property type="entry name" value="CRAL-TRIO_dom"/>
</dbReference>
<feature type="domain" description="CRAL-TRIO" evidence="1">
    <location>
        <begin position="103"/>
        <end position="276"/>
    </location>
</feature>
<dbReference type="Proteomes" id="UP000663882">
    <property type="component" value="Unassembled WGS sequence"/>
</dbReference>
<dbReference type="InterPro" id="IPR011074">
    <property type="entry name" value="CRAL/TRIO_N_dom"/>
</dbReference>
<dbReference type="AlphaFoldDB" id="A0A819RKQ0"/>
<organism evidence="4 6">
    <name type="scientific">Rotaria sordida</name>
    <dbReference type="NCBI Taxonomy" id="392033"/>
    <lineage>
        <taxon>Eukaryota</taxon>
        <taxon>Metazoa</taxon>
        <taxon>Spiralia</taxon>
        <taxon>Gnathifera</taxon>
        <taxon>Rotifera</taxon>
        <taxon>Eurotatoria</taxon>
        <taxon>Bdelloidea</taxon>
        <taxon>Philodinida</taxon>
        <taxon>Philodinidae</taxon>
        <taxon>Rotaria</taxon>
    </lineage>
</organism>
<dbReference type="Pfam" id="PF00650">
    <property type="entry name" value="CRAL_TRIO"/>
    <property type="match status" value="1"/>
</dbReference>
<dbReference type="PROSITE" id="PS50191">
    <property type="entry name" value="CRAL_TRIO"/>
    <property type="match status" value="1"/>
</dbReference>
<dbReference type="PANTHER" id="PTHR45657:SF1">
    <property type="entry name" value="CRAL-TRIO DOMAIN-CONTAINING PROTEIN YKL091C-RELATED"/>
    <property type="match status" value="1"/>
</dbReference>
<dbReference type="InterPro" id="IPR036273">
    <property type="entry name" value="CRAL/TRIO_N_dom_sf"/>
</dbReference>
<dbReference type="CDD" id="cd00170">
    <property type="entry name" value="SEC14"/>
    <property type="match status" value="1"/>
</dbReference>
<dbReference type="SMART" id="SM00516">
    <property type="entry name" value="SEC14"/>
    <property type="match status" value="1"/>
</dbReference>
<dbReference type="SUPFAM" id="SSF46938">
    <property type="entry name" value="CRAL/TRIO N-terminal domain"/>
    <property type="match status" value="1"/>
</dbReference>
<accession>A0A819RKQ0</accession>
<evidence type="ECO:0000313" key="2">
    <source>
        <dbReference type="EMBL" id="CAF1401299.1"/>
    </source>
</evidence>
<dbReference type="EMBL" id="CAJNOU010005574">
    <property type="protein sequence ID" value="CAF1482402.1"/>
    <property type="molecule type" value="Genomic_DNA"/>
</dbReference>
<dbReference type="EMBL" id="CAJNOO010005028">
    <property type="protein sequence ID" value="CAF1401299.1"/>
    <property type="molecule type" value="Genomic_DNA"/>
</dbReference>
<dbReference type="Proteomes" id="UP000663874">
    <property type="component" value="Unassembled WGS sequence"/>
</dbReference>
<comment type="caution">
    <text evidence="4">The sequence shown here is derived from an EMBL/GenBank/DDBJ whole genome shotgun (WGS) entry which is preliminary data.</text>
</comment>
<protein>
    <recommendedName>
        <fullName evidence="1">CRAL-TRIO domain-containing protein</fullName>
    </recommendedName>
</protein>
<evidence type="ECO:0000313" key="6">
    <source>
        <dbReference type="Proteomes" id="UP000663874"/>
    </source>
</evidence>
<dbReference type="Proteomes" id="UP000663823">
    <property type="component" value="Unassembled WGS sequence"/>
</dbReference>
<dbReference type="OrthoDB" id="1434354at2759"/>
<dbReference type="SUPFAM" id="SSF52087">
    <property type="entry name" value="CRAL/TRIO domain"/>
    <property type="match status" value="1"/>
</dbReference>
<reference evidence="4" key="1">
    <citation type="submission" date="2021-02" db="EMBL/GenBank/DDBJ databases">
        <authorList>
            <person name="Nowell W R."/>
        </authorList>
    </citation>
    <scope>NUCLEOTIDE SEQUENCE</scope>
</reference>
<proteinExistence type="predicted"/>
<sequence length="320" mass="37942">MTTTSLLFDINALDAEHQNKFHTVYNEVKLNHTSYLQYKLNLQLKNNVNTEEEENEWCYELHRFLRARKWNVTHTIKSIREMIQWRIDNHVDLILEDQSMILRMDIIRKMAPSAHHGYTKAGQPLFIEKFGLVHVDKLFNQFTSEELVQCHIYWLEFCCQRARERSRQLGKHVENFATIYDLHACKLELTKFLHVFKQSVHIDDNYYPERLGLMFLINPPMIFPILWNLAKYWLDPVTKTKIHVIKKGPETSTVLLQHIDSDQLPHEYGGTCHSCPTAPNCIPVYEWNKDIADDKQEEQLTRPIRQLNDEGLNIEEINID</sequence>
<dbReference type="Gene3D" id="3.40.525.10">
    <property type="entry name" value="CRAL-TRIO lipid binding domain"/>
    <property type="match status" value="1"/>
</dbReference>
<dbReference type="InterPro" id="IPR051026">
    <property type="entry name" value="PI/PC_transfer"/>
</dbReference>
<dbReference type="PANTHER" id="PTHR45657">
    <property type="entry name" value="CRAL-TRIO DOMAIN-CONTAINING PROTEIN YKL091C-RELATED"/>
    <property type="match status" value="1"/>
</dbReference>
<evidence type="ECO:0000313" key="5">
    <source>
        <dbReference type="EMBL" id="CAF4051071.1"/>
    </source>
</evidence>
<dbReference type="Pfam" id="PF03765">
    <property type="entry name" value="CRAL_TRIO_N"/>
    <property type="match status" value="1"/>
</dbReference>
<dbReference type="Proteomes" id="UP000663889">
    <property type="component" value="Unassembled WGS sequence"/>
</dbReference>
<evidence type="ECO:0000259" key="1">
    <source>
        <dbReference type="PROSITE" id="PS50191"/>
    </source>
</evidence>
<evidence type="ECO:0000313" key="3">
    <source>
        <dbReference type="EMBL" id="CAF1482402.1"/>
    </source>
</evidence>
<dbReference type="InterPro" id="IPR036865">
    <property type="entry name" value="CRAL-TRIO_dom_sf"/>
</dbReference>
<name>A0A819RKQ0_9BILA</name>
<dbReference type="EMBL" id="CAJOAX010009181">
    <property type="protein sequence ID" value="CAF4051071.1"/>
    <property type="molecule type" value="Genomic_DNA"/>
</dbReference>
<gene>
    <name evidence="4" type="ORF">FNK824_LOCUS28249</name>
    <name evidence="5" type="ORF">OTI717_LOCUS31641</name>
    <name evidence="2" type="ORF">RFH988_LOCUS34859</name>
    <name evidence="3" type="ORF">SEV965_LOCUS35167</name>
</gene>